<feature type="disulfide bond" evidence="12">
    <location>
        <begin position="432"/>
        <end position="449"/>
    </location>
</feature>
<feature type="disulfide bond" evidence="12">
    <location>
        <begin position="569"/>
        <end position="581"/>
    </location>
</feature>
<feature type="domain" description="Laminin N-terminal" evidence="18">
    <location>
        <begin position="15"/>
        <end position="292"/>
    </location>
</feature>
<comment type="subunit">
    <text evidence="11">Laminin is a complex glycoprotein, consisting of three different polypeptide chains (alpha, beta, gamma), which are bound to each other by disulfide bonds into a cross-shaped molecule comprising one long and three short arms with globules at each end.</text>
</comment>
<feature type="disulfide bond" evidence="12">
    <location>
        <begin position="498"/>
        <end position="507"/>
    </location>
</feature>
<dbReference type="GO" id="GO:0040017">
    <property type="term" value="P:positive regulation of locomotion"/>
    <property type="evidence" value="ECO:0007669"/>
    <property type="project" value="UniProtKB-ARBA"/>
</dbReference>
<dbReference type="InterPro" id="IPR002049">
    <property type="entry name" value="LE_dom"/>
</dbReference>
<dbReference type="FunFam" id="2.60.120.200:FF:000160">
    <property type="entry name" value="Laminin subunit alpha-3"/>
    <property type="match status" value="1"/>
</dbReference>
<dbReference type="EMBL" id="CATQJA010002693">
    <property type="protein sequence ID" value="CAJ0584396.1"/>
    <property type="molecule type" value="Genomic_DNA"/>
</dbReference>
<dbReference type="InterPro" id="IPR010307">
    <property type="entry name" value="Laminin_dom_II"/>
</dbReference>
<dbReference type="CDD" id="cd00110">
    <property type="entry name" value="LamG"/>
    <property type="match status" value="5"/>
</dbReference>
<feature type="disulfide bond" evidence="12">
    <location>
        <begin position="477"/>
        <end position="489"/>
    </location>
</feature>
<dbReference type="FunFam" id="2.10.25.10:FF:000051">
    <property type="entry name" value="Laminin subunit alpha 4"/>
    <property type="match status" value="1"/>
</dbReference>
<dbReference type="Pfam" id="PF24973">
    <property type="entry name" value="EGF_LMN_ATRN"/>
    <property type="match status" value="1"/>
</dbReference>
<feature type="disulfide bond" evidence="12">
    <location>
        <begin position="590"/>
        <end position="599"/>
    </location>
</feature>
<evidence type="ECO:0000256" key="9">
    <source>
        <dbReference type="ARBA" id="ARBA00023180"/>
    </source>
</evidence>
<evidence type="ECO:0000256" key="1">
    <source>
        <dbReference type="ARBA" id="ARBA00004302"/>
    </source>
</evidence>
<feature type="region of interest" description="Disordered" evidence="14">
    <location>
        <begin position="1690"/>
        <end position="1716"/>
    </location>
</feature>
<feature type="disulfide bond" evidence="12">
    <location>
        <begin position="635"/>
        <end position="644"/>
    </location>
</feature>
<protein>
    <recommendedName>
        <fullName evidence="21">Laminin subunit alpha</fullName>
    </recommendedName>
</protein>
<feature type="domain" description="Laminin EGF-like" evidence="17">
    <location>
        <begin position="1978"/>
        <end position="2024"/>
    </location>
</feature>
<dbReference type="Gene3D" id="2.60.120.200">
    <property type="match status" value="5"/>
</dbReference>
<feature type="disulfide bond" evidence="12">
    <location>
        <begin position="430"/>
        <end position="442"/>
    </location>
</feature>
<dbReference type="FunFam" id="2.10.25.10:FF:000209">
    <property type="entry name" value="Laminin subunit alpha 5"/>
    <property type="match status" value="1"/>
</dbReference>
<evidence type="ECO:0000256" key="12">
    <source>
        <dbReference type="PROSITE-ProRule" id="PRU00460"/>
    </source>
</evidence>
<feature type="disulfide bond" evidence="12">
    <location>
        <begin position="479"/>
        <end position="496"/>
    </location>
</feature>
<dbReference type="InterPro" id="IPR001368">
    <property type="entry name" value="TNFR/NGFR_Cys_rich_reg"/>
</dbReference>
<dbReference type="InterPro" id="IPR013320">
    <property type="entry name" value="ConA-like_dom_sf"/>
</dbReference>
<feature type="coiled-coil region" evidence="13">
    <location>
        <begin position="2604"/>
        <end position="2631"/>
    </location>
</feature>
<keyword evidence="3" id="KW-0272">Extracellular matrix</keyword>
<dbReference type="FunFam" id="2.10.25.10:FF:000069">
    <property type="entry name" value="Laminin subunit alpha 1"/>
    <property type="match status" value="1"/>
</dbReference>
<keyword evidence="7 13" id="KW-0175">Coiled coil</keyword>
<feature type="disulfide bond" evidence="12">
    <location>
        <begin position="2025"/>
        <end position="2037"/>
    </location>
</feature>
<evidence type="ECO:0000256" key="6">
    <source>
        <dbReference type="ARBA" id="ARBA00022869"/>
    </source>
</evidence>
<dbReference type="PROSITE" id="PS50027">
    <property type="entry name" value="EGF_LAM_2"/>
    <property type="match status" value="14"/>
</dbReference>
<dbReference type="SUPFAM" id="SSF57196">
    <property type="entry name" value="EGF/Laminin"/>
    <property type="match status" value="16"/>
</dbReference>
<dbReference type="SMART" id="SM00181">
    <property type="entry name" value="EGF"/>
    <property type="match status" value="12"/>
</dbReference>
<feature type="disulfide bond" evidence="12">
    <location>
        <begin position="525"/>
        <end position="542"/>
    </location>
</feature>
<evidence type="ECO:0000256" key="13">
    <source>
        <dbReference type="SAM" id="Coils"/>
    </source>
</evidence>
<feature type="disulfide bond" evidence="12">
    <location>
        <begin position="2027"/>
        <end position="2044"/>
    </location>
</feature>
<proteinExistence type="predicted"/>
<feature type="disulfide bond" evidence="12">
    <location>
        <begin position="1388"/>
        <end position="1397"/>
    </location>
</feature>
<evidence type="ECO:0000256" key="7">
    <source>
        <dbReference type="ARBA" id="ARBA00023054"/>
    </source>
</evidence>
<dbReference type="GO" id="GO:0061564">
    <property type="term" value="P:axon development"/>
    <property type="evidence" value="ECO:0007669"/>
    <property type="project" value="UniProtKB-ARBA"/>
</dbReference>
<feature type="domain" description="Laminin G" evidence="16">
    <location>
        <begin position="3015"/>
        <end position="3181"/>
    </location>
</feature>
<feature type="domain" description="Laminin EGF-like" evidence="17">
    <location>
        <begin position="477"/>
        <end position="522"/>
    </location>
</feature>
<feature type="disulfide bond" evidence="12">
    <location>
        <begin position="1367"/>
        <end position="1379"/>
    </location>
</feature>
<dbReference type="GO" id="GO:0071711">
    <property type="term" value="P:basement membrane organization"/>
    <property type="evidence" value="ECO:0007669"/>
    <property type="project" value="UniProtKB-ARBA"/>
</dbReference>
<feature type="domain" description="Laminin EGF-like" evidence="17">
    <location>
        <begin position="1367"/>
        <end position="1412"/>
    </location>
</feature>
<evidence type="ECO:0000256" key="15">
    <source>
        <dbReference type="SAM" id="SignalP"/>
    </source>
</evidence>
<dbReference type="SUPFAM" id="SSF49899">
    <property type="entry name" value="Concanavalin A-like lectins/glucanases"/>
    <property type="match status" value="5"/>
</dbReference>
<keyword evidence="8 12" id="KW-1015">Disulfide bond</keyword>
<feature type="domain" description="Laminin EGF-like" evidence="17">
    <location>
        <begin position="715"/>
        <end position="767"/>
    </location>
</feature>
<feature type="disulfide bond" evidence="12">
    <location>
        <begin position="1791"/>
        <end position="1800"/>
    </location>
</feature>
<feature type="domain" description="Laminin EGF-like" evidence="17">
    <location>
        <begin position="430"/>
        <end position="476"/>
    </location>
</feature>
<evidence type="ECO:0000256" key="11">
    <source>
        <dbReference type="ARBA" id="ARBA00065619"/>
    </source>
</evidence>
<sequence>MRRLVLLYAALAYAWGQVLTPSQVTISLNKPIKATSTCGEINGNPINEVYCSLASSMQYTPLNQYSYSERSQSEQKNLFQELRAPRESQILGGHGCGNCMAGGRDSHPARFMVDGNTSWWQSPPLSRGMQYNEVNVTIDLEQEFHVAYVWIQMANSPKPGTWVLERSKDYGITYEPWMYFAPTEADCVRRFGAETIGPVFEDEKVMCRYDFASIQPLENAEMVINLLEHRPQRTHFATSQVLQNFTRATNVRFRLLGVRTLQGHLVDLNEKNDPTVTRRYFYAIKEIHIGGRCVCNGHASTCDVLDSSRPNSLLCRCEHRTCGDMCDRCCPGFEQKKWQPVTATNNFTCEPCNCFGRSEDCIYDEELDKNKQSLDIHGNYEGGGKCLNCRDNTEGINCNKCKFGFYKPEGGEDCDRCAAGYYDPPECKKCECSVNGTQDQVCLPTDGLCPCLDGYGGAHCDTCAAGFTNITAGCVGCTCDDVGALNSNCSAVTGQCECKAEYSGLSCGQCAQGYFGFPKCTYCNCDPSGTEDGMCDAESGQCLCKPGFAGARCDQCDTEFFGYPACKPCGCAGAGAKSTECDQKTGECPCSANFTGRACDKCAAGFYDYPTCRACSCLLEGAKGQTCDQNGQCYCKGNYEGERCDKCKPNFYNFPICEECNCHPSGVTPNFAGCDKVAPGELCSCRKHVTGRICDQCKPTYWDLQYHHPDGCISCDCNLPGTLSMLNSCDGKTGQCVCKRHVGGRACDKCGEGYYNMRAHNQLGCEPCNCDLGGSLRGECDSSSGQCKCRPRVGGLKCDEPIDNHYFPTLWHNIYEAEDGHNIDNRPVRFSTDESQFKNFSWRGYAVFSPIQEKIILDIDISKSSVYRVLLHYHNPTTVPITAILAVAPSRISTHDVEQSEKITFVPTSEPSTIEATLPGKPFVLNPGKWALSLTTKQRLFLDYAVIIPQEYYEGTILKERLPDPCQAFSIHNTTCLDLLYPPLDAAVSRIEGDSNNMPFIEVYDEEDAKEERPLEIMAADLLPEKIVGTAAHVKKADKNRMIKAKLDVPEDGDYVVVVEYHNTKETNLPLQLEIVQDGKTKLDGTAIIQHCPFSTFCRELVTAGGNIPELRLNKGEAELQFSVDHRSEFALASVSLIPRDKWNHKLLHQFPVCTRKNGKCIPQAYPPAQNSVTNEVEDGHNAEKAVEGAALPFEIANKDSIKLLQLEPEQQIEISGVVPQRGHYRFIVNYYNQDNTPFEADVLVQNNDQYYHGTLPLEYCPSISGCRAVIHDRDRGKQINQFWMEEKYTLTFTVNDTTKPIYIDSVTAVPYSDYNDNLMKLQPIDLSSEFVEQCKENIFKNANASDFCRDKIFTLTTDFNQAALSCDCMAAGSSSFNCQPYGGQCDCKANIIGRRCDRCAPGHYSYPDCLKCKCGPNQQCDEQTGQCYCAPHVDGQNCDKCVSNAYGYDPLIGCQLCGCNRDGSDGGNLECDPLNGQCLCKENVGGRMCDRCLAGFYRFPHCAECRCNRDGTTEDVCDPHTAVCRCKENVYGPMCESCKPGTFDLSDANPQGCADCFCFGVTDQCRSGNFPLAMMAFNISGYSASDKNGQTTVVKDIVKYEPGEGGAPKDVYINVPIPSGSDYTGSYGLMIHYKLAVQPPDDSKTMSSEPDLRLTGRNVTADFWAPEQPADPSVPFSVELDILPENFLTSTGKPITRPGSDDAPLPPREHPGQGLFGIEVSREDYGDTRRKASSVEQCGCPAPYKGASCQECNDGYYRVKTGPYLGACVPCECSGHSGTCDPETGICSDCEHNTHGDHCEYCNEGFYGDATEMSPYACTVCSCPTPTNNVATACQASDYGEMLSCTCKPGYSGETCDRCDSGFFGEPTLDGGICQQCNCNGNNNLTDPRACHPQSGDCYMCEKHTSGRHCEWCEEWYYGDAVEKKNCAECGCDRCGADYCDNKNGTCQCKPNIGGEKCDHCVADHWGFDTCQGCRACHCGLASSSSQCHDQTGQCACLPGAAGLRCEVCENGFWNYGPNGCQKCDCEADLSMGTVCDVRTGQCHCQEGATGPRCDQCLPSYLRIPTHGCRRCDECVHSLSTDVDRLGLSTFDLEGAIGNISASTVAGARLSRSNKTLFNIQSVADKINNFNLEDHTGFLSEARAVTGNVTALASSANRTAWVMNDDLTRGQNLTGKAEDVLTNIRDRAGVATMVVDEMKNLANSIGSGAKALEVKPEWLSEAQQTLETLKNFNDQRPPKLEEVQNRVEAVKEKITEFSSKNTAMKERFEKTLKSVEDAQTFVKDAETELAKTSKNIREANQKRKDLSLFHLESLGSGILADSETARTNRKAVDGLTNDADEELAKLKEQNEAIKASKDKLGETKIKLAEAKDETGIRMKRDVNDVELRANARAHADTLKRQSQELDHKFGGSRQASHFAVEAAGAHDKIAESLKNASAKADDIQLALSEHDIESMKKEVADGNEKTQELTQKTNNLKNEDLTKLKAESEQAKQRAQAVKQEIESLKERKRNVDEMIAKPAYDKSQLEAISTQVDSLAEKHKDLMGSLQDNREELKKNAESAEKAIENYTKAKQGIKVINKNIENLKTLIPDVSNRFNAALEAQKGIQQKLDDVMARVNEMKERISIARDTANRIKLGAHFEKGSSLDLSLPDRVTRSAAYSDISFNFRTTQPHGIPLFFGNEEGSSGTRAVPTDDYIAVEIEHGRPKVSMNLGDEPVVVLLDTPVTDGQWRRLHIERIGKSVSVTLYEPDSEMFHEKRSSTAKGYKSVLNLHQKLSRLFVGGIPQYTRVTRDVHNRDFVGDVEGLQMHGQPVGLWNARPQGVVQVQGVERFSPDTIDLKSEISLDGAGYATYKMGAWNPRQKTNFQLSFLTFSPEGLLFFIGLERDFLSLELHDGNVKASLDLGTGVGTFESTGLQLNDGQWHTVAVNRVEKHVVVTVDGETVAEGDAPGDMSELSISDFYYLGGTPMGVNVRTTVETLRGCIKDVRLDGANVNLQKSQESKGVRNACTAHVVREISILSERSRAAFSNITIADEVEATLKFKTQESTGQLLTIATEDDIPILLIGYINGMLHVESNGKEKATVELASASDSQWHYVAVRRTKENLRVDVDDLFSHEIPRVADSEMIPQNQVSEAGEKGKIVFGKHEKGHFIGCIGDVTLNGKLLNFAKAETTEVQRSGCALAPDQQSTSASRSPNFQPTMVRKFRILRTLPRQRLRHQRSPVAPTSASCPETPSDLKKIPMDFATVLIPTRDLNSKRPPDPFDKSGTFSFQLRATGSSGVILYATDGKDHIGIYLANGMIKFAFDTGSGQITIASNRSLLDDEWHTVKAYRNGNGGTLTVDTELVEVPSTDISGGSESVDTVPPLYFGGVPTNLANPVRTVVPQIRTEFSGCLRDLKLNDKKLDAEAKEIGTVPCDQFQESGMFFGDAGGYAIISKEFTVGTTFTAELEVRPRVNTAVLFSVGVLEYVNLEIINGKVRLSVESGDGAESINYSPYSGNVSLCDGHWHSIKINKKKHVLALTVDGRSQLKILKKTGKSEILTKDPVYVGGVPEGAANKGLKTRDTFVGCMRVVHFGNKKERLRVRMRKQIPASEIDVFGDVNKMECPVN</sequence>
<feature type="domain" description="Laminin G" evidence="16">
    <location>
        <begin position="3237"/>
        <end position="3417"/>
    </location>
</feature>
<keyword evidence="6" id="KW-0084">Basement membrane</keyword>
<dbReference type="Pfam" id="PF06009">
    <property type="entry name" value="Laminin_II"/>
    <property type="match status" value="1"/>
</dbReference>
<dbReference type="PRINTS" id="PR00011">
    <property type="entry name" value="EGFLAMININ"/>
</dbReference>
<dbReference type="FunFam" id="2.10.25.10:FF:000388">
    <property type="entry name" value="Laminin subunit alpha"/>
    <property type="match status" value="1"/>
</dbReference>
<feature type="domain" description="Laminin G" evidence="16">
    <location>
        <begin position="3423"/>
        <end position="3607"/>
    </location>
</feature>
<feature type="disulfide bond" evidence="12">
    <location>
        <begin position="1998"/>
        <end position="2007"/>
    </location>
</feature>
<keyword evidence="10 12" id="KW-0424">Laminin EGF-like domain</keyword>
<dbReference type="FunFam" id="2.10.25.10:FF:000106">
    <property type="entry name" value="Heparan sulfate proteoglycan 2"/>
    <property type="match status" value="1"/>
</dbReference>
<evidence type="ECO:0000259" key="18">
    <source>
        <dbReference type="PROSITE" id="PS51117"/>
    </source>
</evidence>
<evidence type="ECO:0000256" key="2">
    <source>
        <dbReference type="ARBA" id="ARBA00022525"/>
    </source>
</evidence>
<comment type="caution">
    <text evidence="19">The sequence shown here is derived from an EMBL/GenBank/DDBJ whole genome shotgun (WGS) entry which is preliminary data.</text>
</comment>
<feature type="disulfide bond" evidence="12">
    <location>
        <begin position="2046"/>
        <end position="2055"/>
    </location>
</feature>
<keyword evidence="5" id="KW-0677">Repeat</keyword>
<evidence type="ECO:0000259" key="16">
    <source>
        <dbReference type="PROSITE" id="PS50025"/>
    </source>
</evidence>
<feature type="domain" description="Laminin EGF-like" evidence="17">
    <location>
        <begin position="660"/>
        <end position="714"/>
    </location>
</feature>
<keyword evidence="9" id="KW-0325">Glycoprotein</keyword>
<dbReference type="GO" id="GO:0009888">
    <property type="term" value="P:tissue development"/>
    <property type="evidence" value="ECO:0007669"/>
    <property type="project" value="TreeGrafter"/>
</dbReference>
<dbReference type="InterPro" id="IPR001791">
    <property type="entry name" value="Laminin_G"/>
</dbReference>
<dbReference type="SMART" id="SM00136">
    <property type="entry name" value="LamNT"/>
    <property type="match status" value="1"/>
</dbReference>
<feature type="domain" description="Laminin EGF-like" evidence="17">
    <location>
        <begin position="1772"/>
        <end position="1821"/>
    </location>
</feature>
<dbReference type="FunFam" id="2.10.25.10:FF:000034">
    <property type="entry name" value="Laminin subunit alpha 3"/>
    <property type="match status" value="1"/>
</dbReference>
<dbReference type="FunFam" id="2.10.25.10:FF:000135">
    <property type="entry name" value="Laminin subunit beta 4"/>
    <property type="match status" value="1"/>
</dbReference>
<dbReference type="InterPro" id="IPR008211">
    <property type="entry name" value="Laminin_N"/>
</dbReference>
<feature type="domain" description="Laminin EGF-like" evidence="17">
    <location>
        <begin position="1878"/>
        <end position="1930"/>
    </location>
</feature>
<dbReference type="FunFam" id="2.10.25.10:FF:000189">
    <property type="entry name" value="Laminin subunit alpha 2"/>
    <property type="match status" value="1"/>
</dbReference>
<feature type="domain" description="Laminin EGF-like" evidence="17">
    <location>
        <begin position="1458"/>
        <end position="1505"/>
    </location>
</feature>
<evidence type="ECO:0000256" key="10">
    <source>
        <dbReference type="ARBA" id="ARBA00023292"/>
    </source>
</evidence>
<feature type="disulfide bond" evidence="12">
    <location>
        <begin position="1914"/>
        <end position="1928"/>
    </location>
</feature>
<evidence type="ECO:0000313" key="19">
    <source>
        <dbReference type="EMBL" id="CAJ0584396.1"/>
    </source>
</evidence>
<dbReference type="InterPro" id="IPR050440">
    <property type="entry name" value="Laminin/Netrin_ECM"/>
</dbReference>
<evidence type="ECO:0000256" key="5">
    <source>
        <dbReference type="ARBA" id="ARBA00022737"/>
    </source>
</evidence>
<feature type="disulfide bond" evidence="12">
    <location>
        <begin position="615"/>
        <end position="627"/>
    </location>
</feature>
<dbReference type="CDD" id="cd00055">
    <property type="entry name" value="EGF_Lam"/>
    <property type="match status" value="20"/>
</dbReference>
<feature type="disulfide bond" evidence="12">
    <location>
        <begin position="451"/>
        <end position="460"/>
    </location>
</feature>
<dbReference type="Pfam" id="PF00055">
    <property type="entry name" value="Laminin_N"/>
    <property type="match status" value="1"/>
</dbReference>
<feature type="disulfide bond" evidence="12">
    <location>
        <begin position="1369"/>
        <end position="1386"/>
    </location>
</feature>
<dbReference type="FunFam" id="2.10.25.10:FF:000188">
    <property type="entry name" value="Laminin subunit gamma 2"/>
    <property type="match status" value="1"/>
</dbReference>
<feature type="coiled-coil region" evidence="13">
    <location>
        <begin position="2453"/>
        <end position="2572"/>
    </location>
</feature>
<feature type="domain" description="Laminin G" evidence="16">
    <location>
        <begin position="2638"/>
        <end position="2829"/>
    </location>
</feature>
<feature type="non-terminal residue" evidence="19">
    <location>
        <position position="1"/>
    </location>
</feature>
<dbReference type="Pfam" id="PF00053">
    <property type="entry name" value="EGF_laminin"/>
    <property type="match status" value="18"/>
</dbReference>
<evidence type="ECO:0000256" key="14">
    <source>
        <dbReference type="SAM" id="MobiDB-lite"/>
    </source>
</evidence>
<feature type="disulfide bond" evidence="12">
    <location>
        <begin position="1527"/>
        <end position="1536"/>
    </location>
</feature>
<feature type="signal peptide" evidence="15">
    <location>
        <begin position="1"/>
        <end position="16"/>
    </location>
</feature>
<feature type="disulfide bond" evidence="12">
    <location>
        <begin position="1481"/>
        <end position="1490"/>
    </location>
</feature>
<feature type="domain" description="Laminin EGF-like" evidence="17">
    <location>
        <begin position="615"/>
        <end position="659"/>
    </location>
</feature>
<feature type="disulfide bond" evidence="12">
    <location>
        <begin position="1506"/>
        <end position="1518"/>
    </location>
</feature>
<feature type="domain" description="Laminin EGF-like" evidence="17">
    <location>
        <begin position="523"/>
        <end position="568"/>
    </location>
</feature>
<dbReference type="PROSITE" id="PS51117">
    <property type="entry name" value="LAMININ_NTER"/>
    <property type="match status" value="1"/>
</dbReference>
<dbReference type="GO" id="GO:0009887">
    <property type="term" value="P:animal organ morphogenesis"/>
    <property type="evidence" value="ECO:0007669"/>
    <property type="project" value="TreeGrafter"/>
</dbReference>
<evidence type="ECO:0000256" key="3">
    <source>
        <dbReference type="ARBA" id="ARBA00022530"/>
    </source>
</evidence>
<dbReference type="FunFam" id="2.10.25.10:FF:000082">
    <property type="entry name" value="Laminin subunit alpha 1"/>
    <property type="match status" value="2"/>
</dbReference>
<feature type="domain" description="Laminin EGF-like" evidence="17">
    <location>
        <begin position="569"/>
        <end position="614"/>
    </location>
</feature>
<accession>A0AA36DCX2</accession>
<feature type="disulfide bond" evidence="12">
    <location>
        <begin position="685"/>
        <end position="694"/>
    </location>
</feature>
<keyword evidence="2" id="KW-0964">Secreted</keyword>
<dbReference type="PROSITE" id="PS50025">
    <property type="entry name" value="LAM_G_DOMAIN"/>
    <property type="match status" value="5"/>
</dbReference>
<evidence type="ECO:0008006" key="21">
    <source>
        <dbReference type="Google" id="ProtNLM"/>
    </source>
</evidence>
<dbReference type="PANTHER" id="PTHR10574">
    <property type="entry name" value="NETRIN/LAMININ-RELATED"/>
    <property type="match status" value="1"/>
</dbReference>
<gene>
    <name evidence="19" type="ORF">MSPICULIGERA_LOCUS22453</name>
</gene>
<dbReference type="Proteomes" id="UP001177023">
    <property type="component" value="Unassembled WGS sequence"/>
</dbReference>
<organism evidence="19 20">
    <name type="scientific">Mesorhabditis spiculigera</name>
    <dbReference type="NCBI Taxonomy" id="96644"/>
    <lineage>
        <taxon>Eukaryota</taxon>
        <taxon>Metazoa</taxon>
        <taxon>Ecdysozoa</taxon>
        <taxon>Nematoda</taxon>
        <taxon>Chromadorea</taxon>
        <taxon>Rhabditida</taxon>
        <taxon>Rhabditina</taxon>
        <taxon>Rhabditomorpha</taxon>
        <taxon>Rhabditoidea</taxon>
        <taxon>Rhabditidae</taxon>
        <taxon>Mesorhabditinae</taxon>
        <taxon>Mesorhabditis</taxon>
    </lineage>
</organism>
<keyword evidence="20" id="KW-1185">Reference proteome</keyword>
<comment type="subcellular location">
    <subcellularLocation>
        <location evidence="1">Secreted</location>
        <location evidence="1">Extracellular space</location>
        <location evidence="1">Extracellular matrix</location>
        <location evidence="1">Basement membrane</location>
    </subcellularLocation>
</comment>
<feature type="coiled-coil region" evidence="13">
    <location>
        <begin position="2333"/>
        <end position="2409"/>
    </location>
</feature>
<feature type="disulfide bond" evidence="12">
    <location>
        <begin position="523"/>
        <end position="535"/>
    </location>
</feature>
<evidence type="ECO:0000256" key="4">
    <source>
        <dbReference type="ARBA" id="ARBA00022729"/>
    </source>
</evidence>
<feature type="disulfide bond" evidence="12">
    <location>
        <begin position="544"/>
        <end position="553"/>
    </location>
</feature>
<feature type="disulfide bond" evidence="12">
    <location>
        <begin position="738"/>
        <end position="747"/>
    </location>
</feature>
<dbReference type="Pfam" id="PF02210">
    <property type="entry name" value="Laminin_G_2"/>
    <property type="match status" value="5"/>
</dbReference>
<feature type="domain" description="Laminin EGF-like" evidence="17">
    <location>
        <begin position="2025"/>
        <end position="2072"/>
    </location>
</feature>
<evidence type="ECO:0000256" key="8">
    <source>
        <dbReference type="ARBA" id="ARBA00023157"/>
    </source>
</evidence>
<dbReference type="PROSITE" id="PS00652">
    <property type="entry name" value="TNFR_NGFR_1"/>
    <property type="match status" value="1"/>
</dbReference>
<dbReference type="GO" id="GO:0006950">
    <property type="term" value="P:response to stress"/>
    <property type="evidence" value="ECO:0007669"/>
    <property type="project" value="UniProtKB-ARBA"/>
</dbReference>
<dbReference type="CDD" id="cd02795">
    <property type="entry name" value="CBM6-CBM35-CBM36_like"/>
    <property type="match status" value="1"/>
</dbReference>
<feature type="disulfide bond" evidence="12">
    <location>
        <begin position="1508"/>
        <end position="1525"/>
    </location>
</feature>
<dbReference type="Gene3D" id="2.10.25.10">
    <property type="entry name" value="Laminin"/>
    <property type="match status" value="19"/>
</dbReference>
<dbReference type="GO" id="GO:0005604">
    <property type="term" value="C:basement membrane"/>
    <property type="evidence" value="ECO:0007669"/>
    <property type="project" value="UniProtKB-SubCell"/>
</dbReference>
<feature type="domain" description="Laminin EGF-like" evidence="17">
    <location>
        <begin position="1506"/>
        <end position="1556"/>
    </location>
</feature>
<feature type="domain" description="Laminin G" evidence="16">
    <location>
        <begin position="2840"/>
        <end position="3009"/>
    </location>
</feature>
<dbReference type="PROSITE" id="PS01248">
    <property type="entry name" value="EGF_LAM_1"/>
    <property type="match status" value="8"/>
</dbReference>
<dbReference type="SMART" id="SM00180">
    <property type="entry name" value="EGF_Lam"/>
    <property type="match status" value="20"/>
</dbReference>
<name>A0AA36DCX2_9BILA</name>
<dbReference type="GO" id="GO:0007155">
    <property type="term" value="P:cell adhesion"/>
    <property type="evidence" value="ECO:0007669"/>
    <property type="project" value="InterPro"/>
</dbReference>
<dbReference type="InterPro" id="IPR056863">
    <property type="entry name" value="LMN_ATRN_NET-like_EGF"/>
</dbReference>
<reference evidence="19" key="1">
    <citation type="submission" date="2023-06" db="EMBL/GenBank/DDBJ databases">
        <authorList>
            <person name="Delattre M."/>
        </authorList>
    </citation>
    <scope>NUCLEOTIDE SEQUENCE</scope>
    <source>
        <strain evidence="19">AF72</strain>
    </source>
</reference>
<keyword evidence="4 15" id="KW-0732">Signal</keyword>
<dbReference type="FunFam" id="2.10.25.10:FF:000090">
    <property type="entry name" value="laminin subunit alpha"/>
    <property type="match status" value="1"/>
</dbReference>
<feature type="chain" id="PRO_5041221879" description="Laminin subunit alpha" evidence="15">
    <location>
        <begin position="17"/>
        <end position="3610"/>
    </location>
</feature>
<dbReference type="FunFam" id="2.10.25.10:FF:000011">
    <property type="entry name" value="Cadherin EGF LAG seven-pass G-type receptor"/>
    <property type="match status" value="1"/>
</dbReference>
<comment type="caution">
    <text evidence="12">Lacks conserved residue(s) required for the propagation of feature annotation.</text>
</comment>
<dbReference type="PANTHER" id="PTHR10574:SF406">
    <property type="entry name" value="LAMININ SUBUNIT ALPHA 5"/>
    <property type="match status" value="1"/>
</dbReference>
<dbReference type="Gene3D" id="2.60.120.260">
    <property type="entry name" value="Galactose-binding domain-like"/>
    <property type="match status" value="1"/>
</dbReference>
<feature type="coiled-coil region" evidence="13">
    <location>
        <begin position="2241"/>
        <end position="2303"/>
    </location>
</feature>
<feature type="disulfide bond" evidence="12">
    <location>
        <begin position="1902"/>
        <end position="1911"/>
    </location>
</feature>
<feature type="region of interest" description="Disordered" evidence="14">
    <location>
        <begin position="3216"/>
        <end position="3236"/>
    </location>
</feature>
<evidence type="ECO:0000259" key="17">
    <source>
        <dbReference type="PROSITE" id="PS50027"/>
    </source>
</evidence>
<dbReference type="InterPro" id="IPR000742">
    <property type="entry name" value="EGF"/>
</dbReference>
<dbReference type="SMART" id="SM00282">
    <property type="entry name" value="LamG"/>
    <property type="match status" value="5"/>
</dbReference>
<evidence type="ECO:0000313" key="20">
    <source>
        <dbReference type="Proteomes" id="UP001177023"/>
    </source>
</evidence>
<feature type="disulfide bond" evidence="12">
    <location>
        <begin position="571"/>
        <end position="588"/>
    </location>
</feature>
<dbReference type="FunFam" id="2.10.25.10:FF:000407">
    <property type="entry name" value="Laminin subunit alpha-3"/>
    <property type="match status" value="1"/>
</dbReference>